<evidence type="ECO:0000313" key="3">
    <source>
        <dbReference type="Proteomes" id="UP000306985"/>
    </source>
</evidence>
<dbReference type="OrthoDB" id="3404770at2"/>
<gene>
    <name evidence="2" type="ORF">FDO65_01465</name>
</gene>
<name>A0A4U6QIY8_9ACTN</name>
<feature type="transmembrane region" description="Helical" evidence="1">
    <location>
        <begin position="152"/>
        <end position="173"/>
    </location>
</feature>
<evidence type="ECO:0000256" key="1">
    <source>
        <dbReference type="SAM" id="Phobius"/>
    </source>
</evidence>
<sequence length="233" mass="24167">MTATTGNHAATTTSGSPVPVARRRVATLLLTLLVLAAIGLTVFQWWEPPFTGAIDFDTTVGLGAGYWAMNVLLGGPAFAVTFVVAALFLAVLGDLRWPALLAATALALAGLVFALVITAETLPFIWAADPAVVDPGTGRSVTDAFNAGLPGFAVWIGGTTAVIIVAVLAAMIWAAVVRGLPWRVVALGVTVVAAGFLLPTTPPVVVGLSLVERVLWVLLGWFGYRRLIRPTGA</sequence>
<evidence type="ECO:0000313" key="2">
    <source>
        <dbReference type="EMBL" id="TKV60414.1"/>
    </source>
</evidence>
<feature type="transmembrane region" description="Helical" evidence="1">
    <location>
        <begin position="180"/>
        <end position="198"/>
    </location>
</feature>
<feature type="transmembrane region" description="Helical" evidence="1">
    <location>
        <begin position="99"/>
        <end position="119"/>
    </location>
</feature>
<keyword evidence="1" id="KW-1133">Transmembrane helix</keyword>
<keyword evidence="1" id="KW-0812">Transmembrane</keyword>
<proteinExistence type="predicted"/>
<keyword evidence="1" id="KW-0472">Membrane</keyword>
<feature type="transmembrane region" description="Helical" evidence="1">
    <location>
        <begin position="25"/>
        <end position="46"/>
    </location>
</feature>
<keyword evidence="3" id="KW-1185">Reference proteome</keyword>
<evidence type="ECO:0008006" key="4">
    <source>
        <dbReference type="Google" id="ProtNLM"/>
    </source>
</evidence>
<comment type="caution">
    <text evidence="2">The sequence shown here is derived from an EMBL/GenBank/DDBJ whole genome shotgun (WGS) entry which is preliminary data.</text>
</comment>
<dbReference type="AlphaFoldDB" id="A0A4U6QIY8"/>
<reference evidence="2 3" key="1">
    <citation type="submission" date="2019-05" db="EMBL/GenBank/DDBJ databases">
        <title>Nakamurella sp. N5BH11, whole genome shotgun sequence.</title>
        <authorList>
            <person name="Tuo L."/>
        </authorList>
    </citation>
    <scope>NUCLEOTIDE SEQUENCE [LARGE SCALE GENOMIC DNA]</scope>
    <source>
        <strain evidence="2 3">N5BH11</strain>
    </source>
</reference>
<accession>A0A4U6QIY8</accession>
<dbReference type="Proteomes" id="UP000306985">
    <property type="component" value="Unassembled WGS sequence"/>
</dbReference>
<dbReference type="EMBL" id="SZZH01000001">
    <property type="protein sequence ID" value="TKV60414.1"/>
    <property type="molecule type" value="Genomic_DNA"/>
</dbReference>
<organism evidence="2 3">
    <name type="scientific">Nakamurella flava</name>
    <dbReference type="NCBI Taxonomy" id="2576308"/>
    <lineage>
        <taxon>Bacteria</taxon>
        <taxon>Bacillati</taxon>
        <taxon>Actinomycetota</taxon>
        <taxon>Actinomycetes</taxon>
        <taxon>Nakamurellales</taxon>
        <taxon>Nakamurellaceae</taxon>
        <taxon>Nakamurella</taxon>
    </lineage>
</organism>
<feature type="transmembrane region" description="Helical" evidence="1">
    <location>
        <begin position="66"/>
        <end position="92"/>
    </location>
</feature>
<dbReference type="RefSeq" id="WP_137447718.1">
    <property type="nucleotide sequence ID" value="NZ_SZZH01000001.1"/>
</dbReference>
<protein>
    <recommendedName>
        <fullName evidence="4">DUF4386 family protein</fullName>
    </recommendedName>
</protein>